<dbReference type="GO" id="GO:0004430">
    <property type="term" value="F:1-phosphatidylinositol 4-kinase activity"/>
    <property type="evidence" value="ECO:0007669"/>
    <property type="project" value="UniProtKB-EC"/>
</dbReference>
<dbReference type="PANTHER" id="PTHR10048">
    <property type="entry name" value="PHOSPHATIDYLINOSITOL KINASE"/>
    <property type="match status" value="1"/>
</dbReference>
<evidence type="ECO:0000256" key="1">
    <source>
        <dbReference type="ARBA" id="ARBA00001686"/>
    </source>
</evidence>
<dbReference type="PROSITE" id="PS50003">
    <property type="entry name" value="PH_DOMAIN"/>
    <property type="match status" value="1"/>
</dbReference>
<evidence type="ECO:0000259" key="7">
    <source>
        <dbReference type="PROSITE" id="PS50290"/>
    </source>
</evidence>
<reference evidence="8" key="1">
    <citation type="submission" date="2021-12" db="EMBL/GenBank/DDBJ databases">
        <title>Prjna785345.</title>
        <authorList>
            <person name="Rujirawat T."/>
            <person name="Krajaejun T."/>
        </authorList>
    </citation>
    <scope>NUCLEOTIDE SEQUENCE</scope>
    <source>
        <strain evidence="8">Pi057C3</strain>
    </source>
</reference>
<evidence type="ECO:0000256" key="5">
    <source>
        <dbReference type="SAM" id="MobiDB-lite"/>
    </source>
</evidence>
<dbReference type="EC" id="2.7.1.67" evidence="2"/>
<dbReference type="InterPro" id="IPR018936">
    <property type="entry name" value="PI3/4_kinase_CS"/>
</dbReference>
<dbReference type="Pfam" id="PF00454">
    <property type="entry name" value="PI3_PI4_kinase"/>
    <property type="match status" value="1"/>
</dbReference>
<dbReference type="EMBL" id="JAKCXM010000085">
    <property type="protein sequence ID" value="KAJ0403271.1"/>
    <property type="molecule type" value="Genomic_DNA"/>
</dbReference>
<keyword evidence="9" id="KW-1185">Reference proteome</keyword>
<dbReference type="GO" id="GO:0048015">
    <property type="term" value="P:phosphatidylinositol-mediated signaling"/>
    <property type="evidence" value="ECO:0007669"/>
    <property type="project" value="TreeGrafter"/>
</dbReference>
<feature type="domain" description="PI3K/PI4K catalytic" evidence="7">
    <location>
        <begin position="656"/>
        <end position="926"/>
    </location>
</feature>
<feature type="region of interest" description="Disordered" evidence="5">
    <location>
        <begin position="366"/>
        <end position="419"/>
    </location>
</feature>
<dbReference type="InterPro" id="IPR011009">
    <property type="entry name" value="Kinase-like_dom_sf"/>
</dbReference>
<dbReference type="Gene3D" id="3.30.1010.10">
    <property type="entry name" value="Phosphatidylinositol 3-kinase Catalytic Subunit, Chain A, domain 4"/>
    <property type="match status" value="1"/>
</dbReference>
<feature type="compositionally biased region" description="Polar residues" evidence="5">
    <location>
        <begin position="23"/>
        <end position="37"/>
    </location>
</feature>
<dbReference type="CDD" id="cd00821">
    <property type="entry name" value="PH"/>
    <property type="match status" value="1"/>
</dbReference>
<dbReference type="PROSITE" id="PS50290">
    <property type="entry name" value="PI3_4_KINASE_3"/>
    <property type="match status" value="1"/>
</dbReference>
<dbReference type="SMART" id="SM00233">
    <property type="entry name" value="PH"/>
    <property type="match status" value="1"/>
</dbReference>
<dbReference type="Pfam" id="PF00169">
    <property type="entry name" value="PH"/>
    <property type="match status" value="1"/>
</dbReference>
<dbReference type="SUPFAM" id="SSF56112">
    <property type="entry name" value="Protein kinase-like (PK-like)"/>
    <property type="match status" value="1"/>
</dbReference>
<keyword evidence="4" id="KW-0418">Kinase</keyword>
<dbReference type="Gene3D" id="1.10.1070.11">
    <property type="entry name" value="Phosphatidylinositol 3-/4-kinase, catalytic domain"/>
    <property type="match status" value="1"/>
</dbReference>
<dbReference type="InterPro" id="IPR001849">
    <property type="entry name" value="PH_domain"/>
</dbReference>
<accession>A0AAD5LML3</accession>
<dbReference type="GO" id="GO:0016020">
    <property type="term" value="C:membrane"/>
    <property type="evidence" value="ECO:0007669"/>
    <property type="project" value="TreeGrafter"/>
</dbReference>
<evidence type="ECO:0000313" key="9">
    <source>
        <dbReference type="Proteomes" id="UP001209570"/>
    </source>
</evidence>
<organism evidence="8 9">
    <name type="scientific">Pythium insidiosum</name>
    <name type="common">Pythiosis disease agent</name>
    <dbReference type="NCBI Taxonomy" id="114742"/>
    <lineage>
        <taxon>Eukaryota</taxon>
        <taxon>Sar</taxon>
        <taxon>Stramenopiles</taxon>
        <taxon>Oomycota</taxon>
        <taxon>Peronosporomycetes</taxon>
        <taxon>Pythiales</taxon>
        <taxon>Pythiaceae</taxon>
        <taxon>Pythium</taxon>
    </lineage>
</organism>
<dbReference type="InterPro" id="IPR036940">
    <property type="entry name" value="PI3/4_kinase_cat_sf"/>
</dbReference>
<gene>
    <name evidence="8" type="ORF">P43SY_007575</name>
</gene>
<dbReference type="SMART" id="SM00146">
    <property type="entry name" value="PI3Kc"/>
    <property type="match status" value="1"/>
</dbReference>
<keyword evidence="3" id="KW-0808">Transferase</keyword>
<dbReference type="GO" id="GO:0005737">
    <property type="term" value="C:cytoplasm"/>
    <property type="evidence" value="ECO:0007669"/>
    <property type="project" value="TreeGrafter"/>
</dbReference>
<protein>
    <recommendedName>
        <fullName evidence="2">1-phosphatidylinositol 4-kinase</fullName>
        <ecNumber evidence="2">2.7.1.67</ecNumber>
    </recommendedName>
</protein>
<evidence type="ECO:0000313" key="8">
    <source>
        <dbReference type="EMBL" id="KAJ0403271.1"/>
    </source>
</evidence>
<dbReference type="SUPFAM" id="SSF50729">
    <property type="entry name" value="PH domain-like"/>
    <property type="match status" value="1"/>
</dbReference>
<name>A0AAD5LML3_PYTIN</name>
<dbReference type="PANTHER" id="PTHR10048:SF22">
    <property type="entry name" value="PHOSPHATIDYLINOSITOL 4-KINASE BETA"/>
    <property type="match status" value="1"/>
</dbReference>
<dbReference type="InterPro" id="IPR000403">
    <property type="entry name" value="PI3/4_kinase_cat_dom"/>
</dbReference>
<sequence length="942" mass="104146">MPPPPPPPAPVAPASAKEMAQARTGTRSRSVSASGSKTVEMEVTPPATLEEIFSPDGKVDMRLLMISLWKNRKNEAFTAEICQRLSYLSFTNPTLDQVEFYLPQLAHMVIHFEKELPIDAMEQFVLLLSQSSVHLALQLFWIIYAALDENRPKRSGNPKTFARCAQLLLALEQCLVYGSPVVREAAELFTRNSISRAEMEQILAADRRFFAAQSSLDCTEGATERAAHEGWLFKKGGGTSTMGRRNWKRRWCRIEKRILLVFAKPSDEHPRTSVALDRAEVVVVDNPKHPFYFELIHEFSETKMKFAAQSHDELVAWVQHLRRVASIPEPPPTLPPSLSAAPSNSFSPSRALVRMSVAMRSFLLQPTPSSTTESASETATPNSSPTKIDAVSPPSSPKACAGTSAPFGSTDAWSESMKRTRAVSSMSSASANSSEAGEASGVLTESSLIQSGVVPTSLSFDQHRRYEFFTGMITFVKAITDVSEALRRVEPPGKRKAMLRPRLEQIKIPTMAYIPLCKSTDPFCRVLSIFSQEGRVFSTNERAPCMLFFDTEETEGGGDVSNTLFDYLYADELNAVDDAAAALTVGDDAALDVALSTPPTAFTAPKRRPSMPSATTARDTHTFNYTSPASSPFLRELLSDDARKERVERIFGELSSSTSERLRSGSKGSVPSRWRLCTLISKSHDDLRQEVLVMQLISYFQHIFALEGLPLWLHPYRILSTGASTGLIEVVRNAVSLDCLKKTSGFKNLRCHFEQLYGSDSGDGAELLRQAELNFVHSLAAYSIVCYILSIKDRHNGNIMLDVEGHLVHIDFGFFLGRAPGGSFSFETAPFKLTTEMVDVLGGRESTQFQYFSDLCVRGALAARKHADTILTLVEVMSFHSKLPCFAANASVALAGLRERLFLTIPEDKVAATIVHMIERSYDHFGTNKYDQFQVYSNGIAK</sequence>
<dbReference type="Proteomes" id="UP001209570">
    <property type="component" value="Unassembled WGS sequence"/>
</dbReference>
<comment type="caution">
    <text evidence="8">The sequence shown here is derived from an EMBL/GenBank/DDBJ whole genome shotgun (WGS) entry which is preliminary data.</text>
</comment>
<evidence type="ECO:0000256" key="2">
    <source>
        <dbReference type="ARBA" id="ARBA00012169"/>
    </source>
</evidence>
<feature type="compositionally biased region" description="Low complexity" evidence="5">
    <location>
        <begin position="366"/>
        <end position="386"/>
    </location>
</feature>
<comment type="catalytic activity">
    <reaction evidence="1">
        <text>a 1,2-diacyl-sn-glycero-3-phospho-(1D-myo-inositol) + ATP = a 1,2-diacyl-sn-glycero-3-phospho-(1D-myo-inositol 4-phosphate) + ADP + H(+)</text>
        <dbReference type="Rhea" id="RHEA:19877"/>
        <dbReference type="ChEBI" id="CHEBI:15378"/>
        <dbReference type="ChEBI" id="CHEBI:30616"/>
        <dbReference type="ChEBI" id="CHEBI:57880"/>
        <dbReference type="ChEBI" id="CHEBI:58178"/>
        <dbReference type="ChEBI" id="CHEBI:456216"/>
        <dbReference type="EC" id="2.7.1.67"/>
    </reaction>
</comment>
<dbReference type="GO" id="GO:0046854">
    <property type="term" value="P:phosphatidylinositol phosphate biosynthetic process"/>
    <property type="evidence" value="ECO:0007669"/>
    <property type="project" value="InterPro"/>
</dbReference>
<evidence type="ECO:0000256" key="4">
    <source>
        <dbReference type="ARBA" id="ARBA00022777"/>
    </source>
</evidence>
<dbReference type="InterPro" id="IPR057754">
    <property type="entry name" value="PI4-kinase_beta/PIK1_cat"/>
</dbReference>
<dbReference type="InterPro" id="IPR015433">
    <property type="entry name" value="PI3/4_kinase"/>
</dbReference>
<dbReference type="AlphaFoldDB" id="A0AAD5LML3"/>
<dbReference type="CDD" id="cd05168">
    <property type="entry name" value="PI4Kc_III_beta"/>
    <property type="match status" value="1"/>
</dbReference>
<evidence type="ECO:0000256" key="3">
    <source>
        <dbReference type="ARBA" id="ARBA00022679"/>
    </source>
</evidence>
<dbReference type="FunFam" id="1.10.1070.11:FF:000016">
    <property type="entry name" value="PIK1p Phosphatidylinositol 4-kinase"/>
    <property type="match status" value="1"/>
</dbReference>
<dbReference type="Gene3D" id="2.30.29.30">
    <property type="entry name" value="Pleckstrin-homology domain (PH domain)/Phosphotyrosine-binding domain (PTB)"/>
    <property type="match status" value="1"/>
</dbReference>
<proteinExistence type="predicted"/>
<feature type="compositionally biased region" description="Pro residues" evidence="5">
    <location>
        <begin position="1"/>
        <end position="11"/>
    </location>
</feature>
<feature type="region of interest" description="Disordered" evidence="5">
    <location>
        <begin position="1"/>
        <end position="40"/>
    </location>
</feature>
<evidence type="ECO:0000259" key="6">
    <source>
        <dbReference type="PROSITE" id="PS50003"/>
    </source>
</evidence>
<dbReference type="InterPro" id="IPR011993">
    <property type="entry name" value="PH-like_dom_sf"/>
</dbReference>
<dbReference type="PROSITE" id="PS00916">
    <property type="entry name" value="PI3_4_KINASE_2"/>
    <property type="match status" value="1"/>
</dbReference>
<feature type="domain" description="PH" evidence="6">
    <location>
        <begin position="225"/>
        <end position="326"/>
    </location>
</feature>